<comment type="caution">
    <text evidence="1">The sequence shown here is derived from an EMBL/GenBank/DDBJ whole genome shotgun (WGS) entry which is preliminary data.</text>
</comment>
<dbReference type="EMBL" id="JACVVK020000348">
    <property type="protein sequence ID" value="KAK7477503.1"/>
    <property type="molecule type" value="Genomic_DNA"/>
</dbReference>
<dbReference type="Proteomes" id="UP001519460">
    <property type="component" value="Unassembled WGS sequence"/>
</dbReference>
<dbReference type="AlphaFoldDB" id="A0ABD0JQX7"/>
<proteinExistence type="predicted"/>
<gene>
    <name evidence="1" type="ORF">BaRGS_00031267</name>
</gene>
<organism evidence="1 2">
    <name type="scientific">Batillaria attramentaria</name>
    <dbReference type="NCBI Taxonomy" id="370345"/>
    <lineage>
        <taxon>Eukaryota</taxon>
        <taxon>Metazoa</taxon>
        <taxon>Spiralia</taxon>
        <taxon>Lophotrochozoa</taxon>
        <taxon>Mollusca</taxon>
        <taxon>Gastropoda</taxon>
        <taxon>Caenogastropoda</taxon>
        <taxon>Sorbeoconcha</taxon>
        <taxon>Cerithioidea</taxon>
        <taxon>Batillariidae</taxon>
        <taxon>Batillaria</taxon>
    </lineage>
</organism>
<evidence type="ECO:0000313" key="1">
    <source>
        <dbReference type="EMBL" id="KAK7477503.1"/>
    </source>
</evidence>
<feature type="non-terminal residue" evidence="1">
    <location>
        <position position="1"/>
    </location>
</feature>
<protein>
    <submittedName>
        <fullName evidence="1">Uncharacterized protein</fullName>
    </submittedName>
</protein>
<sequence length="135" mass="15005">CLAAMFAADATDIKMSVQLSVFIKTPPTIGQTHPLTISRRDMMSWRFFQSSSSRPSPARRKVCPAESCDCDECLATVRRRHHATLISRSGHFCSAYKSLTQCCLIKTENVSCGKPCLAGRSYRSVQLMRCVQPVS</sequence>
<evidence type="ECO:0000313" key="2">
    <source>
        <dbReference type="Proteomes" id="UP001519460"/>
    </source>
</evidence>
<keyword evidence="2" id="KW-1185">Reference proteome</keyword>
<reference evidence="1 2" key="1">
    <citation type="journal article" date="2023" name="Sci. Data">
        <title>Genome assembly of the Korean intertidal mud-creeper Batillaria attramentaria.</title>
        <authorList>
            <person name="Patra A.K."/>
            <person name="Ho P.T."/>
            <person name="Jun S."/>
            <person name="Lee S.J."/>
            <person name="Kim Y."/>
            <person name="Won Y.J."/>
        </authorList>
    </citation>
    <scope>NUCLEOTIDE SEQUENCE [LARGE SCALE GENOMIC DNA]</scope>
    <source>
        <strain evidence="1">Wonlab-2016</strain>
    </source>
</reference>
<name>A0ABD0JQX7_9CAEN</name>
<accession>A0ABD0JQX7</accession>